<dbReference type="PANTHER" id="PTHR43179:SF12">
    <property type="entry name" value="GALACTOFURANOSYLTRANSFERASE GLFT2"/>
    <property type="match status" value="1"/>
</dbReference>
<evidence type="ECO:0000313" key="7">
    <source>
        <dbReference type="Proteomes" id="UP000230093"/>
    </source>
</evidence>
<evidence type="ECO:0000256" key="1">
    <source>
        <dbReference type="ARBA" id="ARBA00006739"/>
    </source>
</evidence>
<keyword evidence="4" id="KW-0472">Membrane</keyword>
<reference evidence="7" key="1">
    <citation type="submission" date="2017-09" db="EMBL/GenBank/DDBJ databases">
        <title>Depth-based differentiation of microbial function through sediment-hosted aquifers and enrichment of novel symbionts in the deep terrestrial subsurface.</title>
        <authorList>
            <person name="Probst A.J."/>
            <person name="Ladd B."/>
            <person name="Jarett J.K."/>
            <person name="Geller-Mcgrath D.E."/>
            <person name="Sieber C.M.K."/>
            <person name="Emerson J.B."/>
            <person name="Anantharaman K."/>
            <person name="Thomas B.C."/>
            <person name="Malmstrom R."/>
            <person name="Stieglmeier M."/>
            <person name="Klingl A."/>
            <person name="Woyke T."/>
            <person name="Ryan C.M."/>
            <person name="Banfield J.F."/>
        </authorList>
    </citation>
    <scope>NUCLEOTIDE SEQUENCE [LARGE SCALE GENOMIC DNA]</scope>
</reference>
<dbReference type="AlphaFoldDB" id="A0A2H0WA08"/>
<accession>A0A2H0WA08</accession>
<dbReference type="Proteomes" id="UP000230093">
    <property type="component" value="Unassembled WGS sequence"/>
</dbReference>
<dbReference type="InterPro" id="IPR029044">
    <property type="entry name" value="Nucleotide-diphossugar_trans"/>
</dbReference>
<feature type="domain" description="Glycosyltransferase 2-like" evidence="5">
    <location>
        <begin position="6"/>
        <end position="161"/>
    </location>
</feature>
<evidence type="ECO:0000259" key="5">
    <source>
        <dbReference type="Pfam" id="PF00535"/>
    </source>
</evidence>
<evidence type="ECO:0000313" key="6">
    <source>
        <dbReference type="EMBL" id="PIS09395.1"/>
    </source>
</evidence>
<name>A0A2H0WA08_9BACT</name>
<sequence>MMKEISVVIPSFNGKDLLEKNLPQVILACPGCEIIVVDDGSTDESVNFLKAKFPQIKLVEHKKNLRFARVCNSGFKKAEGKIVILLNNDVSPEKDFLKPLIENFKDKIVFSVGCQEIEEKEGKKVISGRNEAEFKRGFLVHKRSKDQTKKDTYWTFGGSMAVDREKYFKLGGMDSIFKPAYWEDIDLCFRARKKGFKILFEPKSVVYHNHETTNLKELGKIRMEIAAYKNQILFVWKNIRGVKLLEHFMWLPYHLIFTTIRSKGMFFIGFLWALSSLPKLFFRKRRI</sequence>
<comment type="caution">
    <text evidence="6">The sequence shown here is derived from an EMBL/GenBank/DDBJ whole genome shotgun (WGS) entry which is preliminary data.</text>
</comment>
<evidence type="ECO:0000256" key="4">
    <source>
        <dbReference type="SAM" id="Phobius"/>
    </source>
</evidence>
<dbReference type="CDD" id="cd04186">
    <property type="entry name" value="GT_2_like_c"/>
    <property type="match status" value="1"/>
</dbReference>
<dbReference type="InterPro" id="IPR001173">
    <property type="entry name" value="Glyco_trans_2-like"/>
</dbReference>
<dbReference type="SUPFAM" id="SSF53448">
    <property type="entry name" value="Nucleotide-diphospho-sugar transferases"/>
    <property type="match status" value="1"/>
</dbReference>
<keyword evidence="3" id="KW-0808">Transferase</keyword>
<dbReference type="Gene3D" id="3.90.550.10">
    <property type="entry name" value="Spore Coat Polysaccharide Biosynthesis Protein SpsA, Chain A"/>
    <property type="match status" value="1"/>
</dbReference>
<dbReference type="Pfam" id="PF00535">
    <property type="entry name" value="Glycos_transf_2"/>
    <property type="match status" value="1"/>
</dbReference>
<keyword evidence="4" id="KW-1133">Transmembrane helix</keyword>
<keyword evidence="2" id="KW-0328">Glycosyltransferase</keyword>
<organism evidence="6 7">
    <name type="scientific">Candidatus Beckwithbacteria bacterium CG10_big_fil_rev_8_21_14_0_10_34_10</name>
    <dbReference type="NCBI Taxonomy" id="1974495"/>
    <lineage>
        <taxon>Bacteria</taxon>
        <taxon>Candidatus Beckwithiibacteriota</taxon>
    </lineage>
</organism>
<evidence type="ECO:0000256" key="3">
    <source>
        <dbReference type="ARBA" id="ARBA00022679"/>
    </source>
</evidence>
<dbReference type="EMBL" id="PEZT01000010">
    <property type="protein sequence ID" value="PIS09395.1"/>
    <property type="molecule type" value="Genomic_DNA"/>
</dbReference>
<dbReference type="GO" id="GO:0016757">
    <property type="term" value="F:glycosyltransferase activity"/>
    <property type="evidence" value="ECO:0007669"/>
    <property type="project" value="UniProtKB-KW"/>
</dbReference>
<feature type="transmembrane region" description="Helical" evidence="4">
    <location>
        <begin position="264"/>
        <end position="282"/>
    </location>
</feature>
<keyword evidence="4" id="KW-0812">Transmembrane</keyword>
<protein>
    <recommendedName>
        <fullName evidence="5">Glycosyltransferase 2-like domain-containing protein</fullName>
    </recommendedName>
</protein>
<evidence type="ECO:0000256" key="2">
    <source>
        <dbReference type="ARBA" id="ARBA00022676"/>
    </source>
</evidence>
<dbReference type="PANTHER" id="PTHR43179">
    <property type="entry name" value="RHAMNOSYLTRANSFERASE WBBL"/>
    <property type="match status" value="1"/>
</dbReference>
<gene>
    <name evidence="6" type="ORF">COT75_01815</name>
</gene>
<comment type="similarity">
    <text evidence="1">Belongs to the glycosyltransferase 2 family.</text>
</comment>
<proteinExistence type="inferred from homology"/>